<evidence type="ECO:0000313" key="1">
    <source>
        <dbReference type="EMBL" id="KKK97252.1"/>
    </source>
</evidence>
<gene>
    <name evidence="1" type="ORF">LCGC14_2654620</name>
</gene>
<accession>A0A0F8ZTP3</accession>
<evidence type="ECO:0008006" key="2">
    <source>
        <dbReference type="Google" id="ProtNLM"/>
    </source>
</evidence>
<dbReference type="AlphaFoldDB" id="A0A0F8ZTP3"/>
<sequence>MAKTTQKHFETFKAECEKWVERYGLKDWRIHYFHKEALDGCMASYSAKILDRVASMFLNPDWKKTTITDYDLKQSAFHEVSHLFFSRIWMLAMDRFACERDIDEEIHVFIRTLENVLWHENKS</sequence>
<reference evidence="1" key="1">
    <citation type="journal article" date="2015" name="Nature">
        <title>Complex archaea that bridge the gap between prokaryotes and eukaryotes.</title>
        <authorList>
            <person name="Spang A."/>
            <person name="Saw J.H."/>
            <person name="Jorgensen S.L."/>
            <person name="Zaremba-Niedzwiedzka K."/>
            <person name="Martijn J."/>
            <person name="Lind A.E."/>
            <person name="van Eijk R."/>
            <person name="Schleper C."/>
            <person name="Guy L."/>
            <person name="Ettema T.J."/>
        </authorList>
    </citation>
    <scope>NUCLEOTIDE SEQUENCE</scope>
</reference>
<dbReference type="EMBL" id="LAZR01046131">
    <property type="protein sequence ID" value="KKK97252.1"/>
    <property type="molecule type" value="Genomic_DNA"/>
</dbReference>
<proteinExistence type="predicted"/>
<comment type="caution">
    <text evidence="1">The sequence shown here is derived from an EMBL/GenBank/DDBJ whole genome shotgun (WGS) entry which is preliminary data.</text>
</comment>
<organism evidence="1">
    <name type="scientific">marine sediment metagenome</name>
    <dbReference type="NCBI Taxonomy" id="412755"/>
    <lineage>
        <taxon>unclassified sequences</taxon>
        <taxon>metagenomes</taxon>
        <taxon>ecological metagenomes</taxon>
    </lineage>
</organism>
<name>A0A0F8ZTP3_9ZZZZ</name>
<protein>
    <recommendedName>
        <fullName evidence="2">Peptidase MA-like domain-containing protein</fullName>
    </recommendedName>
</protein>